<dbReference type="InterPro" id="IPR022150">
    <property type="entry name" value="AKNA_dom"/>
</dbReference>
<protein>
    <recommendedName>
        <fullName evidence="3">AKNA domain-containing protein</fullName>
    </recommendedName>
</protein>
<feature type="compositionally biased region" description="Polar residues" evidence="2">
    <location>
        <begin position="1241"/>
        <end position="1253"/>
    </location>
</feature>
<feature type="compositionally biased region" description="Basic and acidic residues" evidence="2">
    <location>
        <begin position="101"/>
        <end position="112"/>
    </location>
</feature>
<evidence type="ECO:0000256" key="1">
    <source>
        <dbReference type="SAM" id="Coils"/>
    </source>
</evidence>
<dbReference type="PANTHER" id="PTHR21510">
    <property type="entry name" value="AKNA DOMAIN-CONTAINING PROTEIN"/>
    <property type="match status" value="1"/>
</dbReference>
<accession>A0AA35LDM2</accession>
<feature type="compositionally biased region" description="Basic and acidic residues" evidence="2">
    <location>
        <begin position="1371"/>
        <end position="1382"/>
    </location>
</feature>
<proteinExistence type="predicted"/>
<dbReference type="EMBL" id="OX395140">
    <property type="protein sequence ID" value="CAI5794372.1"/>
    <property type="molecule type" value="Genomic_DNA"/>
</dbReference>
<feature type="compositionally biased region" description="Low complexity" evidence="2">
    <location>
        <begin position="245"/>
        <end position="254"/>
    </location>
</feature>
<feature type="compositionally biased region" description="Polar residues" evidence="2">
    <location>
        <begin position="726"/>
        <end position="757"/>
    </location>
</feature>
<feature type="compositionally biased region" description="Polar residues" evidence="2">
    <location>
        <begin position="936"/>
        <end position="949"/>
    </location>
</feature>
<feature type="coiled-coil region" evidence="1">
    <location>
        <begin position="656"/>
        <end position="723"/>
    </location>
</feature>
<feature type="compositionally biased region" description="Basic and acidic residues" evidence="2">
    <location>
        <begin position="7"/>
        <end position="31"/>
    </location>
</feature>
<evidence type="ECO:0000256" key="2">
    <source>
        <dbReference type="SAM" id="MobiDB-lite"/>
    </source>
</evidence>
<dbReference type="GO" id="GO:0001837">
    <property type="term" value="P:epithelial to mesenchymal transition"/>
    <property type="evidence" value="ECO:0007669"/>
    <property type="project" value="TreeGrafter"/>
</dbReference>
<evidence type="ECO:0000313" key="4">
    <source>
        <dbReference type="EMBL" id="CAI5794372.1"/>
    </source>
</evidence>
<reference evidence="4" key="1">
    <citation type="submission" date="2022-12" db="EMBL/GenBank/DDBJ databases">
        <authorList>
            <person name="Alioto T."/>
            <person name="Alioto T."/>
            <person name="Gomez Garrido J."/>
        </authorList>
    </citation>
    <scope>NUCLEOTIDE SEQUENCE</scope>
</reference>
<feature type="compositionally biased region" description="Polar residues" evidence="2">
    <location>
        <begin position="900"/>
        <end position="913"/>
    </location>
</feature>
<dbReference type="GO" id="GO:0021849">
    <property type="term" value="P:neuroblast division in subventricular zone"/>
    <property type="evidence" value="ECO:0007669"/>
    <property type="project" value="TreeGrafter"/>
</dbReference>
<feature type="domain" description="AKNA" evidence="3">
    <location>
        <begin position="656"/>
        <end position="744"/>
    </location>
</feature>
<dbReference type="PANTHER" id="PTHR21510:SF15">
    <property type="entry name" value="MICROTUBULE ORGANIZATION PROTEIN AKNA"/>
    <property type="match status" value="1"/>
</dbReference>
<feature type="compositionally biased region" description="Basic and acidic residues" evidence="2">
    <location>
        <begin position="1319"/>
        <end position="1338"/>
    </location>
</feature>
<dbReference type="Proteomes" id="UP001178461">
    <property type="component" value="Chromosome Z"/>
</dbReference>
<evidence type="ECO:0000259" key="3">
    <source>
        <dbReference type="Pfam" id="PF12443"/>
    </source>
</evidence>
<feature type="compositionally biased region" description="Basic and acidic residues" evidence="2">
    <location>
        <begin position="1045"/>
        <end position="1054"/>
    </location>
</feature>
<keyword evidence="1" id="KW-0175">Coiled coil</keyword>
<name>A0AA35LDM2_9SAUR</name>
<sequence length="1520" mass="166750">MSNAARDGFEAQHLRLQEEKEEDELKRRADPDGDPSVGRSRLVGSLDRQGVSSPQGMLEDVEGLEELKSNQEFLAERNWESDLGERQDFECAGATSPGTSADRHKHLEDNRSPNDQGPISYWHPQRDQLLGAPEDDQDPGSSQDLEKQAGELDASSEGETYPELSYEVQYGSEYSTSPEALRDPQASYKSSKSYSFISEGGEEFSDNSNLSASPSRPPLECTLLKTDAYELGKTQKFPEEMALTSLSRRSPRGSSFGGSMGSSHSPSFVDHVPNFSSIEAETLPESSFIENLGHPKEGVDKVVATAGRARTTQCFPLAPVKPKEKLLEPSGAMETSHTLRQVGYQQLGKVWKLKTDVPHGLPSKFKMQSRSLSPQGRAAWKRAGESSLSKSVQESSPVNLATTDTLQYGRGQLNYPLPDLSKVEPRVKFPKNAQSYHPPRGKTPPARTNESGKPVVFKSPAEIVREVLLSSGEGSVQKCQDPTISVIPEELKSPRQATVLVHQLQEDYHKLLTKYAEAENTIDRLRLGAKVRLYYDHSKPSHGVQMGTVAQASKVVTISIPQARTAEVTGSSSSAPNTTWNEGFSGPQAASFPLPNSMGLGNPAADGATATSIPFSGDHLTHLLASQASKFQTQVENLEELIRTRKLPLQDQLKGFARLKEAQDALEQTYLQARDEYRQLQNHQEPAGALGDFDSDRAVEGQIFQLEMRLEELKERIDQAMWDQPVAQSSVEAPDSSPTCFPAQASESQMRSPTPSLQAPVPAVCTPYPEAPFPTNGRSQAQLDMEVNSISDETGEEGESSLPEPLRHMQAKVEKDFDHLLDHYSSFKSLPEALSLEQLHLDRHHSPPDEADGAAITDVGTKEGSHWVVSKASKTSCRPSTLQQPQQMEPSEQLLRKSQQEVPDQTSCSPSIQQEEEPVPQGSVEQKCPLSPVPKASSSKRQQKHLSPQSSMVSVAGSAASEHTAKKSLQKTNTGLPENLRLVSPETDSGFVGSEASRVSPLAQMPKHYTSKFRSHSMLGNSTSVDVDFEAESLRKAPVTLESLETDRSPRHTQSDNGMQRQGLSKGRHFQLSSPTRWTNSIASEMEPGMDSAHTDSEADAQAGLETYNAPPDEARHSPSSSAVSLPPDQTHDYSLLDSHVHRAQAIRALQHEVSKLRQVLERTLQQPHGYPKQPPSAHTSTPQMPRQDRTRLPRSANPIGSNYIPTSSRSKTSGKNTADHDSSALLIKPEDWIKRSNQQDGIQLDLSPSESDYSPPKPWKGKRQETSASRKESPEQPILWGPYTGTQYSFSSPKSQEPKTPKISAPCPYCQEVKSRLEDVPTRNQDARGFKGCDSPRDSFGPFYQSTPKKSEAPTHLCKDTRNPRSKVVHGVDHGAGDKAEQSSGPQQNPSTHHQSQQPGLWYLALPSSAASISYVPMVPYPPASIIYCSPLGPQVSSPAAVPSRPQATELETSASRHQMQEGSCCSMTLDCAGLQDLNRSLSRAIVAARDMKLTTKRISRSLTSDLNKGRHQRRSCLF</sequence>
<feature type="region of interest" description="Disordered" evidence="2">
    <location>
        <begin position="240"/>
        <end position="268"/>
    </location>
</feature>
<feature type="region of interest" description="Disordered" evidence="2">
    <location>
        <begin position="1167"/>
        <end position="1224"/>
    </location>
</feature>
<feature type="region of interest" description="Disordered" evidence="2">
    <location>
        <begin position="1040"/>
        <end position="1076"/>
    </location>
</feature>
<feature type="region of interest" description="Disordered" evidence="2">
    <location>
        <begin position="430"/>
        <end position="453"/>
    </location>
</feature>
<feature type="region of interest" description="Disordered" evidence="2">
    <location>
        <begin position="75"/>
        <end position="218"/>
    </location>
</feature>
<evidence type="ECO:0000313" key="5">
    <source>
        <dbReference type="Proteomes" id="UP001178461"/>
    </source>
</evidence>
<feature type="compositionally biased region" description="Basic and acidic residues" evidence="2">
    <location>
        <begin position="1263"/>
        <end position="1275"/>
    </location>
</feature>
<dbReference type="Pfam" id="PF12443">
    <property type="entry name" value="AKNA"/>
    <property type="match status" value="1"/>
</dbReference>
<organism evidence="4 5">
    <name type="scientific">Podarcis lilfordi</name>
    <name type="common">Lilford's wall lizard</name>
    <dbReference type="NCBI Taxonomy" id="74358"/>
    <lineage>
        <taxon>Eukaryota</taxon>
        <taxon>Metazoa</taxon>
        <taxon>Chordata</taxon>
        <taxon>Craniata</taxon>
        <taxon>Vertebrata</taxon>
        <taxon>Euteleostomi</taxon>
        <taxon>Lepidosauria</taxon>
        <taxon>Squamata</taxon>
        <taxon>Bifurcata</taxon>
        <taxon>Unidentata</taxon>
        <taxon>Episquamata</taxon>
        <taxon>Laterata</taxon>
        <taxon>Lacertibaenia</taxon>
        <taxon>Lacertidae</taxon>
        <taxon>Podarcis</taxon>
    </lineage>
</organism>
<feature type="compositionally biased region" description="Basic and acidic residues" evidence="2">
    <location>
        <begin position="1350"/>
        <end position="1364"/>
    </location>
</feature>
<feature type="compositionally biased region" description="Polar residues" evidence="2">
    <location>
        <begin position="1383"/>
        <end position="1399"/>
    </location>
</feature>
<feature type="compositionally biased region" description="Low complexity" evidence="2">
    <location>
        <begin position="386"/>
        <end position="396"/>
    </location>
</feature>
<feature type="compositionally biased region" description="Polar residues" evidence="2">
    <location>
        <begin position="1199"/>
        <end position="1217"/>
    </location>
</feature>
<keyword evidence="5" id="KW-1185">Reference proteome</keyword>
<gene>
    <name evidence="4" type="ORF">PODLI_1B013337</name>
</gene>
<feature type="region of interest" description="Disordered" evidence="2">
    <location>
        <begin position="1"/>
        <end position="58"/>
    </location>
</feature>
<feature type="region of interest" description="Disordered" evidence="2">
    <location>
        <begin position="725"/>
        <end position="759"/>
    </location>
</feature>
<feature type="region of interest" description="Disordered" evidence="2">
    <location>
        <begin position="1319"/>
        <end position="1399"/>
    </location>
</feature>
<feature type="region of interest" description="Disordered" evidence="2">
    <location>
        <begin position="1108"/>
        <end position="1134"/>
    </location>
</feature>
<dbReference type="InterPro" id="IPR052655">
    <property type="entry name" value="AKNA_Centrosome-Trans_reg"/>
</dbReference>
<feature type="region of interest" description="Disordered" evidence="2">
    <location>
        <begin position="1241"/>
        <end position="1307"/>
    </location>
</feature>
<feature type="region of interest" description="Disordered" evidence="2">
    <location>
        <begin position="872"/>
        <end position="993"/>
    </location>
</feature>
<feature type="compositionally biased region" description="Low complexity" evidence="2">
    <location>
        <begin position="950"/>
        <end position="961"/>
    </location>
</feature>
<feature type="region of interest" description="Disordered" evidence="2">
    <location>
        <begin position="362"/>
        <end position="396"/>
    </location>
</feature>
<dbReference type="GO" id="GO:0060234">
    <property type="term" value="P:neuroblast delamination"/>
    <property type="evidence" value="ECO:0007669"/>
    <property type="project" value="TreeGrafter"/>
</dbReference>
<dbReference type="GO" id="GO:0005813">
    <property type="term" value="C:centrosome"/>
    <property type="evidence" value="ECO:0007669"/>
    <property type="project" value="TreeGrafter"/>
</dbReference>
<feature type="compositionally biased region" description="Polar residues" evidence="2">
    <location>
        <begin position="1285"/>
        <end position="1296"/>
    </location>
</feature>
<feature type="compositionally biased region" description="Polar residues" evidence="2">
    <location>
        <begin position="872"/>
        <end position="893"/>
    </location>
</feature>
<feature type="compositionally biased region" description="Basic and acidic residues" evidence="2">
    <location>
        <begin position="75"/>
        <end position="89"/>
    </location>
</feature>